<organism evidence="3 4">
    <name type="scientific">Candidatus Jorgensenbacteria bacterium GWC1_48_12</name>
    <dbReference type="NCBI Taxonomy" id="1798469"/>
    <lineage>
        <taxon>Bacteria</taxon>
        <taxon>Candidatus Joergenseniibacteriota</taxon>
    </lineage>
</organism>
<dbReference type="SUPFAM" id="SSF53474">
    <property type="entry name" value="alpha/beta-Hydrolases"/>
    <property type="match status" value="1"/>
</dbReference>
<dbReference type="EMBL" id="MFKI01000024">
    <property type="protein sequence ID" value="OGG38784.1"/>
    <property type="molecule type" value="Genomic_DNA"/>
</dbReference>
<keyword evidence="1" id="KW-0472">Membrane</keyword>
<comment type="caution">
    <text evidence="3">The sequence shown here is derived from an EMBL/GenBank/DDBJ whole genome shotgun (WGS) entry which is preliminary data.</text>
</comment>
<dbReference type="Gene3D" id="3.40.50.1820">
    <property type="entry name" value="alpha/beta hydrolase"/>
    <property type="match status" value="1"/>
</dbReference>
<proteinExistence type="predicted"/>
<evidence type="ECO:0000259" key="2">
    <source>
        <dbReference type="Pfam" id="PF00561"/>
    </source>
</evidence>
<dbReference type="PRINTS" id="PR00111">
    <property type="entry name" value="ABHYDROLASE"/>
</dbReference>
<evidence type="ECO:0000256" key="1">
    <source>
        <dbReference type="SAM" id="Phobius"/>
    </source>
</evidence>
<feature type="transmembrane region" description="Helical" evidence="1">
    <location>
        <begin position="139"/>
        <end position="159"/>
    </location>
</feature>
<feature type="domain" description="AB hydrolase-1" evidence="2">
    <location>
        <begin position="22"/>
        <end position="126"/>
    </location>
</feature>
<gene>
    <name evidence="3" type="ORF">A2127_01340</name>
</gene>
<sequence length="268" mass="31035">MQKELFLGDQKIVYYEKGKGVPFLILHGWGGSTSPVHNLKFQEILAKKGFRVFVISLPGFGDSSLPALKSDKDEITESVVSFADKLKLKRFFLYGHCFGGLIAIKIGRLHPQRVRGIVLCAVPSPFVVRATTKIGRPGLILYLLIAELSQLFLPPVFFFRRLRRWLHRQFKFYWRKRGTMWRAWQRMINKDFKEIFVDVEKMTLPVLILLGTKENPVIRNGANFFRRIPHSVSKIIIGANHSIQIDAPEKLVKEITQWLDKRVKPDYT</sequence>
<keyword evidence="1" id="KW-0812">Transmembrane</keyword>
<dbReference type="PANTHER" id="PTHR43798">
    <property type="entry name" value="MONOACYLGLYCEROL LIPASE"/>
    <property type="match status" value="1"/>
</dbReference>
<accession>A0A1F6BPC4</accession>
<keyword evidence="1" id="KW-1133">Transmembrane helix</keyword>
<dbReference type="AlphaFoldDB" id="A0A1F6BPC4"/>
<dbReference type="InterPro" id="IPR050266">
    <property type="entry name" value="AB_hydrolase_sf"/>
</dbReference>
<name>A0A1F6BPC4_9BACT</name>
<dbReference type="InterPro" id="IPR029058">
    <property type="entry name" value="AB_hydrolase_fold"/>
</dbReference>
<evidence type="ECO:0000313" key="4">
    <source>
        <dbReference type="Proteomes" id="UP000179324"/>
    </source>
</evidence>
<dbReference type="InterPro" id="IPR000073">
    <property type="entry name" value="AB_hydrolase_1"/>
</dbReference>
<dbReference type="Pfam" id="PF00561">
    <property type="entry name" value="Abhydrolase_1"/>
    <property type="match status" value="1"/>
</dbReference>
<evidence type="ECO:0000313" key="3">
    <source>
        <dbReference type="EMBL" id="OGG38784.1"/>
    </source>
</evidence>
<reference evidence="3 4" key="1">
    <citation type="journal article" date="2016" name="Nat. Commun.">
        <title>Thousands of microbial genomes shed light on interconnected biogeochemical processes in an aquifer system.</title>
        <authorList>
            <person name="Anantharaman K."/>
            <person name="Brown C.T."/>
            <person name="Hug L.A."/>
            <person name="Sharon I."/>
            <person name="Castelle C.J."/>
            <person name="Probst A.J."/>
            <person name="Thomas B.C."/>
            <person name="Singh A."/>
            <person name="Wilkins M.J."/>
            <person name="Karaoz U."/>
            <person name="Brodie E.L."/>
            <person name="Williams K.H."/>
            <person name="Hubbard S.S."/>
            <person name="Banfield J.F."/>
        </authorList>
    </citation>
    <scope>NUCLEOTIDE SEQUENCE [LARGE SCALE GENOMIC DNA]</scope>
</reference>
<protein>
    <recommendedName>
        <fullName evidence="2">AB hydrolase-1 domain-containing protein</fullName>
    </recommendedName>
</protein>
<dbReference type="Proteomes" id="UP000179324">
    <property type="component" value="Unassembled WGS sequence"/>
</dbReference>